<keyword evidence="1" id="KW-0012">Acyltransferase</keyword>
<proteinExistence type="predicted"/>
<organism evidence="1 2">
    <name type="scientific">Curtobacterium aetherium</name>
    <dbReference type="NCBI Taxonomy" id="2841594"/>
    <lineage>
        <taxon>Bacteria</taxon>
        <taxon>Bacillati</taxon>
        <taxon>Actinomycetota</taxon>
        <taxon>Actinomycetes</taxon>
        <taxon>Micrococcales</taxon>
        <taxon>Microbacteriaceae</taxon>
        <taxon>Curtobacterium</taxon>
    </lineage>
</organism>
<reference evidence="1" key="1">
    <citation type="submission" date="2021-06" db="EMBL/GenBank/DDBJ databases">
        <authorList>
            <person name="Ellington A.J."/>
            <person name="Bryan N.C."/>
            <person name="Christner B.C."/>
            <person name="Reisch C.R."/>
        </authorList>
    </citation>
    <scope>NUCLEOTIDE SEQUENCE</scope>
    <source>
        <strain evidence="1">L6-1</strain>
    </source>
</reference>
<protein>
    <submittedName>
        <fullName evidence="1">GNAT family N-acetyltransferase</fullName>
        <ecNumber evidence="1">2.3.1.-</ecNumber>
    </submittedName>
</protein>
<gene>
    <name evidence="1" type="ORF">KM842_10530</name>
</gene>
<dbReference type="Proteomes" id="UP000681794">
    <property type="component" value="Chromosome"/>
</dbReference>
<evidence type="ECO:0000313" key="2">
    <source>
        <dbReference type="Proteomes" id="UP000681794"/>
    </source>
</evidence>
<sequence>MTPFSWSSFTVSTNASASWLVGRTAAAGRWDDERVRFHTVTGHDADRLRTFLRDADLTLAGLDEPDVHLWMEQDEAGTIVGSTGFELSRDGAHALIRSVAVAPNRRAAGAGSRLAVFALERAAQAGASRAWLFSRRSGPFWQRLGFTGADRDDLAAVLAEAHQVRLFVGTGRLGTEVAWSRSLTDLS</sequence>
<evidence type="ECO:0000313" key="1">
    <source>
        <dbReference type="EMBL" id="QWS35190.1"/>
    </source>
</evidence>
<keyword evidence="1" id="KW-0808">Transferase</keyword>
<keyword evidence="2" id="KW-1185">Reference proteome</keyword>
<dbReference type="EC" id="2.3.1.-" evidence="1"/>
<name>A0ACD1E8H2_9MICO</name>
<dbReference type="EMBL" id="CP076544">
    <property type="protein sequence ID" value="QWS35190.1"/>
    <property type="molecule type" value="Genomic_DNA"/>
</dbReference>
<accession>A0ACD1E8H2</accession>